<dbReference type="Gene3D" id="2.30.110.10">
    <property type="entry name" value="Electron Transport, Fmn-binding Protein, Chain A"/>
    <property type="match status" value="1"/>
</dbReference>
<gene>
    <name evidence="8" type="primary">pdxH</name>
    <name evidence="8" type="ORF">DT376_22485</name>
</gene>
<comment type="cofactor">
    <cofactor evidence="5">
        <name>FMN</name>
        <dbReference type="ChEBI" id="CHEBI:58210"/>
    </cofactor>
    <text evidence="5">Binds 1 FMN per subunit.</text>
</comment>
<organism evidence="8 9">
    <name type="scientific">Pseudomonas aeruginosa</name>
    <dbReference type="NCBI Taxonomy" id="287"/>
    <lineage>
        <taxon>Bacteria</taxon>
        <taxon>Pseudomonadati</taxon>
        <taxon>Pseudomonadota</taxon>
        <taxon>Gammaproteobacteria</taxon>
        <taxon>Pseudomonadales</taxon>
        <taxon>Pseudomonadaceae</taxon>
        <taxon>Pseudomonas</taxon>
    </lineage>
</organism>
<dbReference type="OMA" id="FYWPVLG"/>
<feature type="binding site" evidence="5">
    <location>
        <position position="188"/>
    </location>
    <ligand>
        <name>FMN</name>
        <dbReference type="ChEBI" id="CHEBI:58210"/>
    </ligand>
</feature>
<feature type="binding site" evidence="5">
    <location>
        <position position="88"/>
    </location>
    <ligand>
        <name>FMN</name>
        <dbReference type="ChEBI" id="CHEBI:58210"/>
    </ligand>
</feature>
<name>A0A0C7CS50_PSEAI</name>
<evidence type="ECO:0000256" key="5">
    <source>
        <dbReference type="PIRSR" id="PIRSR000190-2"/>
    </source>
</evidence>
<dbReference type="PROSITE" id="PS01064">
    <property type="entry name" value="PYRIDOX_OXIDASE"/>
    <property type="match status" value="1"/>
</dbReference>
<keyword evidence="2" id="KW-0285">Flavoprotein</keyword>
<dbReference type="NCBIfam" id="NF004231">
    <property type="entry name" value="PRK05679.1"/>
    <property type="match status" value="1"/>
</dbReference>
<evidence type="ECO:0000256" key="3">
    <source>
        <dbReference type="ARBA" id="ARBA00022643"/>
    </source>
</evidence>
<feature type="binding site" evidence="5">
    <location>
        <position position="110"/>
    </location>
    <ligand>
        <name>FMN</name>
        <dbReference type="ChEBI" id="CHEBI:58210"/>
    </ligand>
</feature>
<dbReference type="InterPro" id="IPR011576">
    <property type="entry name" value="Pyridox_Oxase_N"/>
</dbReference>
<proteinExistence type="inferred from homology"/>
<evidence type="ECO:0000256" key="4">
    <source>
        <dbReference type="ARBA" id="ARBA00023002"/>
    </source>
</evidence>
<dbReference type="SMR" id="A0A0C7CS50"/>
<dbReference type="SUPFAM" id="SSF50475">
    <property type="entry name" value="FMN-binding split barrel"/>
    <property type="match status" value="1"/>
</dbReference>
<evidence type="ECO:0000313" key="9">
    <source>
        <dbReference type="Proteomes" id="UP000253594"/>
    </source>
</evidence>
<dbReference type="FunFam" id="2.30.110.10:FF:000024">
    <property type="entry name" value="Phenazine biosynthesis protein"/>
    <property type="match status" value="1"/>
</dbReference>
<dbReference type="Pfam" id="PF01243">
    <property type="entry name" value="PNPOx_N"/>
    <property type="match status" value="1"/>
</dbReference>
<comment type="similarity">
    <text evidence="1">Belongs to the pyridoxamine 5'-phosphate oxidase family.</text>
</comment>
<dbReference type="InterPro" id="IPR019576">
    <property type="entry name" value="Pyridoxamine_oxidase_dimer_C"/>
</dbReference>
<dbReference type="GO" id="GO:0004733">
    <property type="term" value="F:pyridoxamine phosphate oxidase activity"/>
    <property type="evidence" value="ECO:0007669"/>
    <property type="project" value="UniProtKB-EC"/>
</dbReference>
<comment type="caution">
    <text evidence="8">The sequence shown here is derived from an EMBL/GenBank/DDBJ whole genome shotgun (WGS) entry which is preliminary data.</text>
</comment>
<feature type="domain" description="Pyridoxine 5'-phosphate oxidase dimerisation C-terminal" evidence="7">
    <location>
        <begin position="176"/>
        <end position="215"/>
    </location>
</feature>
<dbReference type="Proteomes" id="UP000253594">
    <property type="component" value="Unassembled WGS sequence"/>
</dbReference>
<dbReference type="InterPro" id="IPR000659">
    <property type="entry name" value="Pyridox_Oxase"/>
</dbReference>
<evidence type="ECO:0000313" key="8">
    <source>
        <dbReference type="EMBL" id="RCI72668.1"/>
    </source>
</evidence>
<dbReference type="Pfam" id="PF10590">
    <property type="entry name" value="PNP_phzG_C"/>
    <property type="match status" value="1"/>
</dbReference>
<feature type="binding site" evidence="5">
    <location>
        <begin position="145"/>
        <end position="146"/>
    </location>
    <ligand>
        <name>FMN</name>
        <dbReference type="ChEBI" id="CHEBI:58210"/>
    </ligand>
</feature>
<dbReference type="EC" id="1.4.3.5" evidence="8"/>
<keyword evidence="3 5" id="KW-0288">FMN</keyword>
<dbReference type="NCBIfam" id="NF038138">
    <property type="entry name" value="phena_PhzG"/>
    <property type="match status" value="1"/>
</dbReference>
<accession>A0A1S1C9B9</accession>
<dbReference type="InterPro" id="IPR019740">
    <property type="entry name" value="Pyridox_Oxase_CS"/>
</dbReference>
<evidence type="ECO:0000256" key="1">
    <source>
        <dbReference type="ARBA" id="ARBA00007301"/>
    </source>
</evidence>
<feature type="domain" description="Pyridoxamine 5'-phosphate oxidase N-terminal" evidence="6">
    <location>
        <begin position="42"/>
        <end position="163"/>
    </location>
</feature>
<protein>
    <submittedName>
        <fullName evidence="8">Pyridoxamine 5'-phosphate oxidase</fullName>
        <ecNumber evidence="8">1.4.3.5</ecNumber>
    </submittedName>
</protein>
<dbReference type="PANTHER" id="PTHR10851:SF0">
    <property type="entry name" value="PYRIDOXINE-5'-PHOSPHATE OXIDASE"/>
    <property type="match status" value="1"/>
</dbReference>
<evidence type="ECO:0000256" key="2">
    <source>
        <dbReference type="ARBA" id="ARBA00022630"/>
    </source>
</evidence>
<dbReference type="EMBL" id="QORE01000863">
    <property type="protein sequence ID" value="RCI72668.1"/>
    <property type="molecule type" value="Genomic_DNA"/>
</dbReference>
<dbReference type="PIRSF" id="PIRSF000190">
    <property type="entry name" value="Pyd_amn-ph_oxd"/>
    <property type="match status" value="1"/>
</dbReference>
<evidence type="ECO:0000259" key="6">
    <source>
        <dbReference type="Pfam" id="PF01243"/>
    </source>
</evidence>
<dbReference type="GO" id="GO:0008615">
    <property type="term" value="P:pyridoxine biosynthetic process"/>
    <property type="evidence" value="ECO:0007669"/>
    <property type="project" value="InterPro"/>
</dbReference>
<accession>A0A0C7CS50</accession>
<evidence type="ECO:0000259" key="7">
    <source>
        <dbReference type="Pfam" id="PF10590"/>
    </source>
</evidence>
<dbReference type="PANTHER" id="PTHR10851">
    <property type="entry name" value="PYRIDOXINE-5-PHOSPHATE OXIDASE"/>
    <property type="match status" value="1"/>
</dbReference>
<reference evidence="8 9" key="1">
    <citation type="submission" date="2018-07" db="EMBL/GenBank/DDBJ databases">
        <title>Mechanisms of high-level aminoglycoside resistance among Gram-negative pathogens in Brazil.</title>
        <authorList>
            <person name="Ballaben A.S."/>
            <person name="Darini A.L.C."/>
            <person name="Doi Y."/>
        </authorList>
    </citation>
    <scope>NUCLEOTIDE SEQUENCE [LARGE SCALE GENOMIC DNA]</scope>
    <source>
        <strain evidence="8 9">B2-305</strain>
    </source>
</reference>
<dbReference type="GO" id="GO:0010181">
    <property type="term" value="F:FMN binding"/>
    <property type="evidence" value="ECO:0007669"/>
    <property type="project" value="InterPro"/>
</dbReference>
<dbReference type="AlphaFoldDB" id="A0A0C7CS50"/>
<sequence>MMGVNANISESLTGTIEAPFPEFEAPPANPMEVLRNWLERARRYGVREPRALALATVDGQGRPSTRIVVIAELGERGVVFATHADSQKGRELAQNPWASGVLYWRESSQQIILNGRAERLPDERADAQWLSRPYQTHPMSIASRQSETLADIHALRAEARRLAETDGPLPRPPGYCLFELCLESVEFWGNGTERLHERLRYDRDEGGWKHRYLQP</sequence>
<dbReference type="InterPro" id="IPR012349">
    <property type="entry name" value="Split_barrel_FMN-bd"/>
</dbReference>
<keyword evidence="4 8" id="KW-0560">Oxidoreductase</keyword>
<feature type="binding site" evidence="5">
    <location>
        <position position="198"/>
    </location>
    <ligand>
        <name>FMN</name>
        <dbReference type="ChEBI" id="CHEBI:58210"/>
    </ligand>
</feature>
<dbReference type="InterPro" id="IPR053451">
    <property type="entry name" value="Phenazine_biosynth_oxidase"/>
</dbReference>